<feature type="region of interest" description="Disordered" evidence="8">
    <location>
        <begin position="334"/>
        <end position="355"/>
    </location>
</feature>
<dbReference type="PANTHER" id="PTHR41523:SF8">
    <property type="entry name" value="ETHYLENE RESPONSE SENSOR PROTEIN"/>
    <property type="match status" value="1"/>
</dbReference>
<dbReference type="InterPro" id="IPR036890">
    <property type="entry name" value="HATPase_C_sf"/>
</dbReference>
<keyword evidence="6 11" id="KW-0418">Kinase</keyword>
<dbReference type="InterPro" id="IPR011102">
    <property type="entry name" value="Sig_transdc_His_kinase_HWE"/>
</dbReference>
<comment type="caution">
    <text evidence="11">The sequence shown here is derived from an EMBL/GenBank/DDBJ whole genome shotgun (WGS) entry which is preliminary data.</text>
</comment>
<keyword evidence="5" id="KW-0547">Nucleotide-binding</keyword>
<dbReference type="Gene3D" id="3.30.565.10">
    <property type="entry name" value="Histidine kinase-like ATPase, C-terminal domain"/>
    <property type="match status" value="1"/>
</dbReference>
<evidence type="ECO:0000313" key="11">
    <source>
        <dbReference type="EMBL" id="MDO1585238.1"/>
    </source>
</evidence>
<keyword evidence="9" id="KW-0812">Transmembrane</keyword>
<evidence type="ECO:0000256" key="7">
    <source>
        <dbReference type="ARBA" id="ARBA00022840"/>
    </source>
</evidence>
<dbReference type="RefSeq" id="WP_302079521.1">
    <property type="nucleotide sequence ID" value="NZ_JAUKWQ010000013.1"/>
</dbReference>
<dbReference type="EC" id="2.7.13.3" evidence="2"/>
<feature type="domain" description="Signal transduction histidine kinase HWE region" evidence="10">
    <location>
        <begin position="152"/>
        <end position="231"/>
    </location>
</feature>
<dbReference type="PANTHER" id="PTHR41523">
    <property type="entry name" value="TWO-COMPONENT SYSTEM SENSOR PROTEIN"/>
    <property type="match status" value="1"/>
</dbReference>
<dbReference type="SMART" id="SM00911">
    <property type="entry name" value="HWE_HK"/>
    <property type="match status" value="1"/>
</dbReference>
<sequence>MVDDVADHGGYGMAQRGPLADTQHWMRYILAPQPSFLRGQLIAALCVLASVLVRSVLTTVMVGAPFITFFPSVLIASTFGGRAAGATVVGAAVGLAWIRWLANPDPHLASASAATAMFVFFSLLIIAIIHAFRHLLNALQQAEEQADVMAREMRHRVGNIMQLVQAIAQMTARSSPEPKDFMPRFEGRLRALSEAHRISAGRQTLPNDFRGLLEALLSAYDRDRIRLTGPRVVIDEETAPRLALVIHELATNAAKYGSLSTSDGLIEIEWSHSEEGITLRWQEKCGPPVTAPQHRGFGSKLIQTVLSPGNGSARMDFAETGLVCTLKLPAKSQEAPVMSSPMPRERQKIASVGQV</sequence>
<keyword evidence="7" id="KW-0067">ATP-binding</keyword>
<keyword evidence="12" id="KW-1185">Reference proteome</keyword>
<evidence type="ECO:0000256" key="4">
    <source>
        <dbReference type="ARBA" id="ARBA00022679"/>
    </source>
</evidence>
<comment type="catalytic activity">
    <reaction evidence="1">
        <text>ATP + protein L-histidine = ADP + protein N-phospho-L-histidine.</text>
        <dbReference type="EC" id="2.7.13.3"/>
    </reaction>
</comment>
<gene>
    <name evidence="11" type="ORF">Q2T52_24365</name>
</gene>
<feature type="transmembrane region" description="Helical" evidence="9">
    <location>
        <begin position="83"/>
        <end position="102"/>
    </location>
</feature>
<protein>
    <recommendedName>
        <fullName evidence="2">histidine kinase</fullName>
        <ecNumber evidence="2">2.7.13.3</ecNumber>
    </recommendedName>
</protein>
<dbReference type="SUPFAM" id="SSF55874">
    <property type="entry name" value="ATPase domain of HSP90 chaperone/DNA topoisomerase II/histidine kinase"/>
    <property type="match status" value="1"/>
</dbReference>
<evidence type="ECO:0000256" key="2">
    <source>
        <dbReference type="ARBA" id="ARBA00012438"/>
    </source>
</evidence>
<evidence type="ECO:0000256" key="9">
    <source>
        <dbReference type="SAM" id="Phobius"/>
    </source>
</evidence>
<dbReference type="GO" id="GO:0004673">
    <property type="term" value="F:protein histidine kinase activity"/>
    <property type="evidence" value="ECO:0007669"/>
    <property type="project" value="UniProtKB-EC"/>
</dbReference>
<feature type="transmembrane region" description="Helical" evidence="9">
    <location>
        <begin position="108"/>
        <end position="132"/>
    </location>
</feature>
<evidence type="ECO:0000259" key="10">
    <source>
        <dbReference type="SMART" id="SM00911"/>
    </source>
</evidence>
<proteinExistence type="predicted"/>
<evidence type="ECO:0000256" key="3">
    <source>
        <dbReference type="ARBA" id="ARBA00022553"/>
    </source>
</evidence>
<dbReference type="Proteomes" id="UP001169006">
    <property type="component" value="Unassembled WGS sequence"/>
</dbReference>
<organism evidence="11 12">
    <name type="scientific">Rhizobium oryzicola</name>
    <dbReference type="NCBI Taxonomy" id="1232668"/>
    <lineage>
        <taxon>Bacteria</taxon>
        <taxon>Pseudomonadati</taxon>
        <taxon>Pseudomonadota</taxon>
        <taxon>Alphaproteobacteria</taxon>
        <taxon>Hyphomicrobiales</taxon>
        <taxon>Rhizobiaceae</taxon>
        <taxon>Rhizobium/Agrobacterium group</taxon>
        <taxon>Rhizobium</taxon>
    </lineage>
</organism>
<name>A0ABT8T3N0_9HYPH</name>
<keyword evidence="4 11" id="KW-0808">Transferase</keyword>
<evidence type="ECO:0000256" key="1">
    <source>
        <dbReference type="ARBA" id="ARBA00000085"/>
    </source>
</evidence>
<evidence type="ECO:0000256" key="5">
    <source>
        <dbReference type="ARBA" id="ARBA00022741"/>
    </source>
</evidence>
<keyword evidence="3" id="KW-0597">Phosphoprotein</keyword>
<reference evidence="11" key="2">
    <citation type="submission" date="2023-07" db="EMBL/GenBank/DDBJ databases">
        <authorList>
            <person name="Sun H."/>
        </authorList>
    </citation>
    <scope>NUCLEOTIDE SEQUENCE</scope>
    <source>
        <strain evidence="11">05753</strain>
    </source>
</reference>
<reference evidence="11" key="1">
    <citation type="journal article" date="2015" name="Int. J. Syst. Evol. Microbiol.">
        <title>Rhizobium oryzicola sp. nov., potential plant-growth-promoting endophytic bacteria isolated from rice roots.</title>
        <authorList>
            <person name="Zhang X.X."/>
            <person name="Gao J.S."/>
            <person name="Cao Y.H."/>
            <person name="Sheirdil R.A."/>
            <person name="Wang X.C."/>
            <person name="Zhang L."/>
        </authorList>
    </citation>
    <scope>NUCLEOTIDE SEQUENCE</scope>
    <source>
        <strain evidence="11">05753</strain>
    </source>
</reference>
<keyword evidence="9" id="KW-1133">Transmembrane helix</keyword>
<evidence type="ECO:0000256" key="8">
    <source>
        <dbReference type="SAM" id="MobiDB-lite"/>
    </source>
</evidence>
<evidence type="ECO:0000256" key="6">
    <source>
        <dbReference type="ARBA" id="ARBA00022777"/>
    </source>
</evidence>
<dbReference type="EMBL" id="JAUKWQ010000013">
    <property type="protein sequence ID" value="MDO1585238.1"/>
    <property type="molecule type" value="Genomic_DNA"/>
</dbReference>
<accession>A0ABT8T3N0</accession>
<keyword evidence="9" id="KW-0472">Membrane</keyword>
<dbReference type="Pfam" id="PF07536">
    <property type="entry name" value="HWE_HK"/>
    <property type="match status" value="1"/>
</dbReference>
<evidence type="ECO:0000313" key="12">
    <source>
        <dbReference type="Proteomes" id="UP001169006"/>
    </source>
</evidence>